<comment type="similarity">
    <text evidence="4">Belongs to the transglutaminase-like superfamily. PNGase family.</text>
</comment>
<dbReference type="GO" id="GO:0046872">
    <property type="term" value="F:metal ion binding"/>
    <property type="evidence" value="ECO:0007669"/>
    <property type="project" value="UniProtKB-KW"/>
</dbReference>
<accession>A0A9N9RFX3</accession>
<dbReference type="PANTHER" id="PTHR12143">
    <property type="entry name" value="PEPTIDE N-GLYCANASE PNGASE -RELATED"/>
    <property type="match status" value="1"/>
</dbReference>
<dbReference type="InterPro" id="IPR038680">
    <property type="entry name" value="PAW_sf"/>
</dbReference>
<comment type="catalytic activity">
    <reaction evidence="1">
        <text>Hydrolysis of an N(4)-(acetyl-beta-D-glucosaminyl)asparagine residue in which the glucosamine residue may be further glycosylated, to yield a (substituted) N-acetyl-beta-D-glucosaminylamine and a peptide containing an aspartate residue.</text>
        <dbReference type="EC" id="3.5.1.52"/>
    </reaction>
</comment>
<evidence type="ECO:0000256" key="7">
    <source>
        <dbReference type="ARBA" id="ARBA00022490"/>
    </source>
</evidence>
<dbReference type="Gene3D" id="2.60.120.1020">
    <property type="entry name" value="Peptide N glycanase, PAW domain"/>
    <property type="match status" value="1"/>
</dbReference>
<dbReference type="InterPro" id="IPR006588">
    <property type="entry name" value="Peptide_N_glycanase_PAW_dom"/>
</dbReference>
<dbReference type="Pfam" id="PF01841">
    <property type="entry name" value="Transglut_core"/>
    <property type="match status" value="1"/>
</dbReference>
<dbReference type="AlphaFoldDB" id="A0A9N9RFX3"/>
<dbReference type="SUPFAM" id="SSF54001">
    <property type="entry name" value="Cysteine proteinases"/>
    <property type="match status" value="1"/>
</dbReference>
<reference evidence="13" key="2">
    <citation type="submission" date="2022-10" db="EMBL/GenBank/DDBJ databases">
        <authorList>
            <consortium name="ENA_rothamsted_submissions"/>
            <consortium name="culmorum"/>
            <person name="King R."/>
        </authorList>
    </citation>
    <scope>NUCLEOTIDE SEQUENCE</scope>
</reference>
<evidence type="ECO:0000256" key="6">
    <source>
        <dbReference type="ARBA" id="ARBA00018546"/>
    </source>
</evidence>
<evidence type="ECO:0000256" key="1">
    <source>
        <dbReference type="ARBA" id="ARBA00001650"/>
    </source>
</evidence>
<gene>
    <name evidence="13" type="ORF">DIATSA_LOCUS13138</name>
</gene>
<dbReference type="Gene3D" id="2.20.25.10">
    <property type="match status" value="1"/>
</dbReference>
<dbReference type="OrthoDB" id="409136at2759"/>
<keyword evidence="10" id="KW-0862">Zinc</keyword>
<dbReference type="GO" id="GO:0000224">
    <property type="term" value="F:peptide-N4-(N-acetyl-beta-glucosaminyl)asparagine amidase activity"/>
    <property type="evidence" value="ECO:0007669"/>
    <property type="project" value="UniProtKB-EC"/>
</dbReference>
<comment type="subcellular location">
    <subcellularLocation>
        <location evidence="3">Cytoplasm</location>
    </subcellularLocation>
</comment>
<sequence length="483" mass="55570">MIQYEDEELQRLARNEIPILTLQLQAIDRLREHQSQIKNGEIEAVDMPFDIAMLMELMHWYKHKYFKWVDKPECNLCTADTKFIFTTKLKSGTEVCLVEVYACTRCPNRVNFPRYNDPRTLLRTRRGRCGEWANCFTLMCRALGYDTRYVYDTTDHVWCEVFDYDSNAWLHVDPCEGRLDAPLMYSHGWGKKLSYVIACSKDDLQDVTWRYTTNHKEVLQRRNLCSEEELISTLLLLRERRQRQVSAARRKYLAKRTVEELAQFLGERKPGDSERHGRISGSTVWKMERGETGRLTPRHTFLFTKPGNIFIRYFPVADEYRISGPEPGVIQTWSAGALEITNIFRKEETDWKQVYLARKINETVGVVSWRLTAGSGNVFSSLTVCAVHAVFSGGKVTWGLEIDGGQYDNVDIGANPLRIERRYTTATVIAKISGGSGEHAWQHAQLFRLPTTSYAPGLQIMATLEDSREPKSSSSAEGEQTSK</sequence>
<evidence type="ECO:0000256" key="4">
    <source>
        <dbReference type="ARBA" id="ARBA00009390"/>
    </source>
</evidence>
<evidence type="ECO:0000313" key="13">
    <source>
        <dbReference type="EMBL" id="CAG9795907.1"/>
    </source>
</evidence>
<keyword evidence="9" id="KW-0378">Hydrolase</keyword>
<keyword evidence="14" id="KW-1185">Reference proteome</keyword>
<dbReference type="EMBL" id="OU893339">
    <property type="protein sequence ID" value="CAG9795907.1"/>
    <property type="molecule type" value="Genomic_DNA"/>
</dbReference>
<evidence type="ECO:0000313" key="14">
    <source>
        <dbReference type="Proteomes" id="UP001153714"/>
    </source>
</evidence>
<keyword evidence="7" id="KW-0963">Cytoplasm</keyword>
<protein>
    <recommendedName>
        <fullName evidence="6">Peptide-N(4)-(N-acetyl-beta-glucosaminyl)asparagine amidase</fullName>
        <ecNumber evidence="5">3.5.1.52</ecNumber>
    </recommendedName>
    <alternativeName>
        <fullName evidence="11">Peptide:N-glycanase</fullName>
    </alternativeName>
</protein>
<dbReference type="Pfam" id="PF04721">
    <property type="entry name" value="PAW"/>
    <property type="match status" value="1"/>
</dbReference>
<comment type="cofactor">
    <cofactor evidence="2">
        <name>Zn(2+)</name>
        <dbReference type="ChEBI" id="CHEBI:29105"/>
    </cofactor>
</comment>
<dbReference type="SUPFAM" id="SSF49785">
    <property type="entry name" value="Galactose-binding domain-like"/>
    <property type="match status" value="1"/>
</dbReference>
<evidence type="ECO:0000256" key="2">
    <source>
        <dbReference type="ARBA" id="ARBA00001947"/>
    </source>
</evidence>
<dbReference type="GO" id="GO:0006516">
    <property type="term" value="P:glycoprotein catabolic process"/>
    <property type="evidence" value="ECO:0007669"/>
    <property type="project" value="InterPro"/>
</dbReference>
<dbReference type="InterPro" id="IPR002931">
    <property type="entry name" value="Transglutaminase-like"/>
</dbReference>
<dbReference type="Proteomes" id="UP001153714">
    <property type="component" value="Chromosome 8"/>
</dbReference>
<name>A0A9N9RFX3_9NEOP</name>
<dbReference type="GO" id="GO:0005634">
    <property type="term" value="C:nucleus"/>
    <property type="evidence" value="ECO:0007669"/>
    <property type="project" value="TreeGrafter"/>
</dbReference>
<feature type="domain" description="Transglutaminase-like" evidence="12">
    <location>
        <begin position="121"/>
        <end position="176"/>
    </location>
</feature>
<evidence type="ECO:0000256" key="9">
    <source>
        <dbReference type="ARBA" id="ARBA00022801"/>
    </source>
</evidence>
<reference evidence="13" key="1">
    <citation type="submission" date="2021-12" db="EMBL/GenBank/DDBJ databases">
        <authorList>
            <person name="King R."/>
        </authorList>
    </citation>
    <scope>NUCLEOTIDE SEQUENCE</scope>
</reference>
<dbReference type="PANTHER" id="PTHR12143:SF19">
    <property type="entry name" value="PEPTIDE-N(4)-(N-ACETYL-BETA-GLUCOSAMINYL)ASPARAGINE AMIDASE"/>
    <property type="match status" value="1"/>
</dbReference>
<evidence type="ECO:0000256" key="3">
    <source>
        <dbReference type="ARBA" id="ARBA00004496"/>
    </source>
</evidence>
<dbReference type="GO" id="GO:0005829">
    <property type="term" value="C:cytosol"/>
    <property type="evidence" value="ECO:0007669"/>
    <property type="project" value="TreeGrafter"/>
</dbReference>
<evidence type="ECO:0000256" key="10">
    <source>
        <dbReference type="ARBA" id="ARBA00022833"/>
    </source>
</evidence>
<keyword evidence="8" id="KW-0479">Metal-binding</keyword>
<organism evidence="13 14">
    <name type="scientific">Diatraea saccharalis</name>
    <name type="common">sugarcane borer</name>
    <dbReference type="NCBI Taxonomy" id="40085"/>
    <lineage>
        <taxon>Eukaryota</taxon>
        <taxon>Metazoa</taxon>
        <taxon>Ecdysozoa</taxon>
        <taxon>Arthropoda</taxon>
        <taxon>Hexapoda</taxon>
        <taxon>Insecta</taxon>
        <taxon>Pterygota</taxon>
        <taxon>Neoptera</taxon>
        <taxon>Endopterygota</taxon>
        <taxon>Lepidoptera</taxon>
        <taxon>Glossata</taxon>
        <taxon>Ditrysia</taxon>
        <taxon>Pyraloidea</taxon>
        <taxon>Crambidae</taxon>
        <taxon>Crambinae</taxon>
        <taxon>Diatraea</taxon>
    </lineage>
</organism>
<proteinExistence type="inferred from homology"/>
<evidence type="ECO:0000256" key="11">
    <source>
        <dbReference type="ARBA" id="ARBA00032901"/>
    </source>
</evidence>
<dbReference type="InterPro" id="IPR050883">
    <property type="entry name" value="PNGase"/>
</dbReference>
<evidence type="ECO:0000259" key="12">
    <source>
        <dbReference type="SMART" id="SM00460"/>
    </source>
</evidence>
<evidence type="ECO:0000256" key="8">
    <source>
        <dbReference type="ARBA" id="ARBA00022723"/>
    </source>
</evidence>
<dbReference type="InterPro" id="IPR008979">
    <property type="entry name" value="Galactose-bd-like_sf"/>
</dbReference>
<dbReference type="Gene3D" id="3.10.620.30">
    <property type="match status" value="1"/>
</dbReference>
<evidence type="ECO:0000256" key="5">
    <source>
        <dbReference type="ARBA" id="ARBA00012158"/>
    </source>
</evidence>
<dbReference type="InterPro" id="IPR038765">
    <property type="entry name" value="Papain-like_cys_pep_sf"/>
</dbReference>
<dbReference type="EC" id="3.5.1.52" evidence="5"/>
<dbReference type="SMART" id="SM00460">
    <property type="entry name" value="TGc"/>
    <property type="match status" value="1"/>
</dbReference>